<evidence type="ECO:0000313" key="3">
    <source>
        <dbReference type="EMBL" id="MFC7217510.1"/>
    </source>
</evidence>
<dbReference type="Gene3D" id="3.30.110.170">
    <property type="entry name" value="Protein of unknown function (DUF541), domain 1"/>
    <property type="match status" value="1"/>
</dbReference>
<dbReference type="InterPro" id="IPR007497">
    <property type="entry name" value="SIMPL/DUF541"/>
</dbReference>
<dbReference type="RefSeq" id="WP_386412285.1">
    <property type="nucleotide sequence ID" value="NZ_JBHSZO010000005.1"/>
</dbReference>
<feature type="compositionally biased region" description="Low complexity" evidence="1">
    <location>
        <begin position="36"/>
        <end position="46"/>
    </location>
</feature>
<name>A0ABW2G9N8_9ACTN</name>
<comment type="caution">
    <text evidence="3">The sequence shown here is derived from an EMBL/GenBank/DDBJ whole genome shotgun (WGS) entry which is preliminary data.</text>
</comment>
<proteinExistence type="predicted"/>
<evidence type="ECO:0000313" key="4">
    <source>
        <dbReference type="Proteomes" id="UP001596413"/>
    </source>
</evidence>
<accession>A0ABW2G9N8</accession>
<feature type="signal peptide" evidence="2">
    <location>
        <begin position="1"/>
        <end position="27"/>
    </location>
</feature>
<keyword evidence="2" id="KW-0732">Signal</keyword>
<feature type="region of interest" description="Disordered" evidence="1">
    <location>
        <begin position="27"/>
        <end position="55"/>
    </location>
</feature>
<evidence type="ECO:0000256" key="2">
    <source>
        <dbReference type="SAM" id="SignalP"/>
    </source>
</evidence>
<protein>
    <submittedName>
        <fullName evidence="3">SIMPL domain-containing protein</fullName>
    </submittedName>
</protein>
<reference evidence="4" key="1">
    <citation type="journal article" date="2019" name="Int. J. Syst. Evol. Microbiol.">
        <title>The Global Catalogue of Microorganisms (GCM) 10K type strain sequencing project: providing services to taxonomists for standard genome sequencing and annotation.</title>
        <authorList>
            <consortium name="The Broad Institute Genomics Platform"/>
            <consortium name="The Broad Institute Genome Sequencing Center for Infectious Disease"/>
            <person name="Wu L."/>
            <person name="Ma J."/>
        </authorList>
    </citation>
    <scope>NUCLEOTIDE SEQUENCE [LARGE SCALE GENOMIC DNA]</scope>
    <source>
        <strain evidence="4">CGMCC 1.13681</strain>
    </source>
</reference>
<dbReference type="PANTHER" id="PTHR34387:SF1">
    <property type="entry name" value="PERIPLASMIC IMMUNOGENIC PROTEIN"/>
    <property type="match status" value="1"/>
</dbReference>
<feature type="chain" id="PRO_5047422321" evidence="2">
    <location>
        <begin position="28"/>
        <end position="245"/>
    </location>
</feature>
<organism evidence="3 4">
    <name type="scientific">Streptomyces polyrhachis</name>
    <dbReference type="NCBI Taxonomy" id="1282885"/>
    <lineage>
        <taxon>Bacteria</taxon>
        <taxon>Bacillati</taxon>
        <taxon>Actinomycetota</taxon>
        <taxon>Actinomycetes</taxon>
        <taxon>Kitasatosporales</taxon>
        <taxon>Streptomycetaceae</taxon>
        <taxon>Streptomyces</taxon>
    </lineage>
</organism>
<dbReference type="EMBL" id="JBHSZO010000005">
    <property type="protein sequence ID" value="MFC7217510.1"/>
    <property type="molecule type" value="Genomic_DNA"/>
</dbReference>
<dbReference type="InterPro" id="IPR052022">
    <property type="entry name" value="26kDa_periplasmic_antigen"/>
</dbReference>
<gene>
    <name evidence="3" type="ORF">ACFQLX_04875</name>
</gene>
<evidence type="ECO:0000256" key="1">
    <source>
        <dbReference type="SAM" id="MobiDB-lite"/>
    </source>
</evidence>
<dbReference type="Proteomes" id="UP001596413">
    <property type="component" value="Unassembled WGS sequence"/>
</dbReference>
<dbReference type="PANTHER" id="PTHR34387">
    <property type="entry name" value="SLR1258 PROTEIN"/>
    <property type="match status" value="1"/>
</dbReference>
<sequence length="245" mass="24811">MSTVRRIATTALGTALGAALLATPAVAAPSDPPAAPAVTAPAPATVSLTGSGSSSQAPDLALLSAGVEVVRPTATEAMTAQNTAAGALLEAVRELGVEERDVRTEGLSLGPTYDYSQGAAKLVGYQAAQTFTIKVRTLDRVDEVIAAVTAATGDAGRIHGVSFDVADRRALAAEARDEAFDEARAKAQQYADLSGRTLGRLVSVSEHGSGGALPQARPMDAAAPAPVAPGEVTYELTVSVVYELS</sequence>
<dbReference type="Gene3D" id="3.30.70.2970">
    <property type="entry name" value="Protein of unknown function (DUF541), domain 2"/>
    <property type="match status" value="1"/>
</dbReference>
<dbReference type="Pfam" id="PF04402">
    <property type="entry name" value="SIMPL"/>
    <property type="match status" value="1"/>
</dbReference>
<keyword evidence="4" id="KW-1185">Reference proteome</keyword>